<evidence type="ECO:0000259" key="3">
    <source>
        <dbReference type="PROSITE" id="PS50977"/>
    </source>
</evidence>
<organism evidence="4 5">
    <name type="scientific">Limnobacter litoralis</name>
    <dbReference type="NCBI Taxonomy" id="481366"/>
    <lineage>
        <taxon>Bacteria</taxon>
        <taxon>Pseudomonadati</taxon>
        <taxon>Pseudomonadota</taxon>
        <taxon>Betaproteobacteria</taxon>
        <taxon>Burkholderiales</taxon>
        <taxon>Burkholderiaceae</taxon>
        <taxon>Limnobacter</taxon>
    </lineage>
</organism>
<dbReference type="PRINTS" id="PR00455">
    <property type="entry name" value="HTHTETR"/>
</dbReference>
<dbReference type="Gene3D" id="1.10.357.10">
    <property type="entry name" value="Tetracycline Repressor, domain 2"/>
    <property type="match status" value="1"/>
</dbReference>
<dbReference type="SUPFAM" id="SSF48498">
    <property type="entry name" value="Tetracyclin repressor-like, C-terminal domain"/>
    <property type="match status" value="1"/>
</dbReference>
<keyword evidence="1 2" id="KW-0238">DNA-binding</keyword>
<feature type="DNA-binding region" description="H-T-H motif" evidence="2">
    <location>
        <begin position="40"/>
        <end position="59"/>
    </location>
</feature>
<dbReference type="RefSeq" id="WP_284279457.1">
    <property type="nucleotide sequence ID" value="NZ_BSOJ01000004.1"/>
</dbReference>
<dbReference type="PANTHER" id="PTHR30055">
    <property type="entry name" value="HTH-TYPE TRANSCRIPTIONAL REGULATOR RUTR"/>
    <property type="match status" value="1"/>
</dbReference>
<dbReference type="InterPro" id="IPR036271">
    <property type="entry name" value="Tet_transcr_reg_TetR-rel_C_sf"/>
</dbReference>
<proteinExistence type="predicted"/>
<dbReference type="PANTHER" id="PTHR30055:SF146">
    <property type="entry name" value="HTH-TYPE TRANSCRIPTIONAL DUAL REGULATOR CECR"/>
    <property type="match status" value="1"/>
</dbReference>
<dbReference type="InterPro" id="IPR009057">
    <property type="entry name" value="Homeodomain-like_sf"/>
</dbReference>
<keyword evidence="5" id="KW-1185">Reference proteome</keyword>
<reference evidence="5" key="1">
    <citation type="journal article" date="2019" name="Int. J. Syst. Evol. Microbiol.">
        <title>The Global Catalogue of Microorganisms (GCM) 10K type strain sequencing project: providing services to taxonomists for standard genome sequencing and annotation.</title>
        <authorList>
            <consortium name="The Broad Institute Genomics Platform"/>
            <consortium name="The Broad Institute Genome Sequencing Center for Infectious Disease"/>
            <person name="Wu L."/>
            <person name="Ma J."/>
        </authorList>
    </citation>
    <scope>NUCLEOTIDE SEQUENCE [LARGE SCALE GENOMIC DNA]</scope>
    <source>
        <strain evidence="5">NBRC 105857</strain>
    </source>
</reference>
<sequence>MKSCSEKLKPRWARRKEDRPQELLCAALHVFGEKGYAAARLEDVAKRAGVSKGTVYLYYSNKEELLKAVVTEHISPIVGEAANLKDEKATSAQMISDALHLWWDRYGSTELSAITKLILSEANAFPELGHFFYDEVIKPWWDYLESLLKQGVASGEFRCQDTEYAAKVLCAPLVTLGLWKHTMDACCNLNTDPMRYIDSHVQMVLNGLSIKQHDTPHNTGSAVRNIAGAGGLQPH</sequence>
<gene>
    <name evidence="4" type="ORF">GCM10007875_02260</name>
</gene>
<dbReference type="EMBL" id="BSOJ01000004">
    <property type="protein sequence ID" value="GLR25139.1"/>
    <property type="molecule type" value="Genomic_DNA"/>
</dbReference>
<dbReference type="Pfam" id="PF14246">
    <property type="entry name" value="TetR_C_7"/>
    <property type="match status" value="1"/>
</dbReference>
<dbReference type="SUPFAM" id="SSF46689">
    <property type="entry name" value="Homeodomain-like"/>
    <property type="match status" value="1"/>
</dbReference>
<dbReference type="InterPro" id="IPR001647">
    <property type="entry name" value="HTH_TetR"/>
</dbReference>
<evidence type="ECO:0000313" key="4">
    <source>
        <dbReference type="EMBL" id="GLR25139.1"/>
    </source>
</evidence>
<dbReference type="Pfam" id="PF00440">
    <property type="entry name" value="TetR_N"/>
    <property type="match status" value="1"/>
</dbReference>
<evidence type="ECO:0000313" key="5">
    <source>
        <dbReference type="Proteomes" id="UP001156664"/>
    </source>
</evidence>
<comment type="caution">
    <text evidence="4">The sequence shown here is derived from an EMBL/GenBank/DDBJ whole genome shotgun (WGS) entry which is preliminary data.</text>
</comment>
<evidence type="ECO:0000256" key="2">
    <source>
        <dbReference type="PROSITE-ProRule" id="PRU00335"/>
    </source>
</evidence>
<evidence type="ECO:0000256" key="1">
    <source>
        <dbReference type="ARBA" id="ARBA00023125"/>
    </source>
</evidence>
<dbReference type="PROSITE" id="PS50977">
    <property type="entry name" value="HTH_TETR_2"/>
    <property type="match status" value="1"/>
</dbReference>
<accession>A0ABQ5YLY6</accession>
<name>A0ABQ5YLY6_9BURK</name>
<dbReference type="InterPro" id="IPR050109">
    <property type="entry name" value="HTH-type_TetR-like_transc_reg"/>
</dbReference>
<dbReference type="InterPro" id="IPR039536">
    <property type="entry name" value="TetR_C_Proteobacteria"/>
</dbReference>
<protein>
    <submittedName>
        <fullName evidence="4">TetR family transcriptional regulator</fullName>
    </submittedName>
</protein>
<feature type="domain" description="HTH tetR-type" evidence="3">
    <location>
        <begin position="17"/>
        <end position="77"/>
    </location>
</feature>
<dbReference type="Proteomes" id="UP001156664">
    <property type="component" value="Unassembled WGS sequence"/>
</dbReference>